<reference evidence="2" key="1">
    <citation type="submission" date="2023-06" db="EMBL/GenBank/DDBJ databases">
        <authorList>
            <consortium name="Lawrence Berkeley National Laboratory"/>
            <person name="Ahrendt S."/>
            <person name="Sahu N."/>
            <person name="Indic B."/>
            <person name="Wong-Bajracharya J."/>
            <person name="Merenyi Z."/>
            <person name="Ke H.-M."/>
            <person name="Monk M."/>
            <person name="Kocsube S."/>
            <person name="Drula E."/>
            <person name="Lipzen A."/>
            <person name="Balint B."/>
            <person name="Henrissat B."/>
            <person name="Andreopoulos B."/>
            <person name="Martin F.M."/>
            <person name="Harder C.B."/>
            <person name="Rigling D."/>
            <person name="Ford K.L."/>
            <person name="Foster G.D."/>
            <person name="Pangilinan J."/>
            <person name="Papanicolaou A."/>
            <person name="Barry K."/>
            <person name="LaButti K."/>
            <person name="Viragh M."/>
            <person name="Koriabine M."/>
            <person name="Yan M."/>
            <person name="Riley R."/>
            <person name="Champramary S."/>
            <person name="Plett K.L."/>
            <person name="Tsai I.J."/>
            <person name="Slot J."/>
            <person name="Sipos G."/>
            <person name="Plett J."/>
            <person name="Nagy L.G."/>
            <person name="Grigoriev I.V."/>
        </authorList>
    </citation>
    <scope>NUCLEOTIDE SEQUENCE</scope>
    <source>
        <strain evidence="2">FPL87.14</strain>
    </source>
</reference>
<feature type="transmembrane region" description="Helical" evidence="1">
    <location>
        <begin position="12"/>
        <end position="39"/>
    </location>
</feature>
<feature type="transmembrane region" description="Helical" evidence="1">
    <location>
        <begin position="241"/>
        <end position="272"/>
    </location>
</feature>
<keyword evidence="1" id="KW-1133">Transmembrane helix</keyword>
<sequence>MSSEQTTSHRSVSRVFCCFITSLSLVIIVPTLCITLILLCAARGRSDMTLPPEDTGDRNRTIILHADLVSADILHSTMLLEWTGWDTCNVNCTAVNIFIDRNLSPSDDRHGDGPASNNRSTDPVFIVNTTAGRNDPLSNSPTFRMELNIYPVYNLLQKDLLISHGTLADYPFDSYESIIVAFAQEALTNNPVSLVLYSASPLIADLKITTDNMGSDPTYLADADLKEGIIRSFVTLQRSTFVIGYCLVITVTFWMVTLMICLIMITTVVFSFRQRNEIVVVPIGTVFAFTQLRSTMPGAPDGFGDVLDFVGLLPCLVLLSICAVTMVGVYLFADPHDPSRKAFTWDELVSVLRFYIRRIWSTTNAWAKCARRCIRIARRKPSNIFEIPLTNLAGESRA</sequence>
<keyword evidence="1" id="KW-0472">Membrane</keyword>
<dbReference type="InterPro" id="IPR027948">
    <property type="entry name" value="DUF4436"/>
</dbReference>
<keyword evidence="3" id="KW-1185">Reference proteome</keyword>
<evidence type="ECO:0000256" key="1">
    <source>
        <dbReference type="SAM" id="Phobius"/>
    </source>
</evidence>
<accession>A0AA39J295</accession>
<name>A0AA39J295_9AGAR</name>
<dbReference type="EMBL" id="JAUEPT010000073">
    <property type="protein sequence ID" value="KAK0434204.1"/>
    <property type="molecule type" value="Genomic_DNA"/>
</dbReference>
<keyword evidence="1" id="KW-0812">Transmembrane</keyword>
<evidence type="ECO:0000313" key="2">
    <source>
        <dbReference type="EMBL" id="KAK0434204.1"/>
    </source>
</evidence>
<protein>
    <submittedName>
        <fullName evidence="2">Uncharacterized protein</fullName>
    </submittedName>
</protein>
<dbReference type="AlphaFoldDB" id="A0AA39J295"/>
<dbReference type="Proteomes" id="UP001175226">
    <property type="component" value="Unassembled WGS sequence"/>
</dbReference>
<dbReference type="Pfam" id="PF14494">
    <property type="entry name" value="DUF4436"/>
    <property type="match status" value="1"/>
</dbReference>
<gene>
    <name evidence="2" type="ORF">EV421DRAFT_1351907</name>
</gene>
<proteinExistence type="predicted"/>
<comment type="caution">
    <text evidence="2">The sequence shown here is derived from an EMBL/GenBank/DDBJ whole genome shotgun (WGS) entry which is preliminary data.</text>
</comment>
<evidence type="ECO:0000313" key="3">
    <source>
        <dbReference type="Proteomes" id="UP001175226"/>
    </source>
</evidence>
<organism evidence="2 3">
    <name type="scientific">Armillaria borealis</name>
    <dbReference type="NCBI Taxonomy" id="47425"/>
    <lineage>
        <taxon>Eukaryota</taxon>
        <taxon>Fungi</taxon>
        <taxon>Dikarya</taxon>
        <taxon>Basidiomycota</taxon>
        <taxon>Agaricomycotina</taxon>
        <taxon>Agaricomycetes</taxon>
        <taxon>Agaricomycetidae</taxon>
        <taxon>Agaricales</taxon>
        <taxon>Marasmiineae</taxon>
        <taxon>Physalacriaceae</taxon>
        <taxon>Armillaria</taxon>
    </lineage>
</organism>
<feature type="transmembrane region" description="Helical" evidence="1">
    <location>
        <begin position="309"/>
        <end position="333"/>
    </location>
</feature>